<dbReference type="Gene3D" id="2.160.10.10">
    <property type="entry name" value="Hexapeptide repeat proteins"/>
    <property type="match status" value="1"/>
</dbReference>
<dbReference type="EMBL" id="AP014548">
    <property type="protein sequence ID" value="BAO55733.1"/>
    <property type="molecule type" value="Genomic_DNA"/>
</dbReference>
<dbReference type="KEGG" id="nmf:NMS_1724"/>
<reference evidence="2 3" key="1">
    <citation type="journal article" date="2014" name="Proc. Natl. Acad. Sci. U.S.A.">
        <title>Functional characterization of flavobacteria rhodopsins reveals a unique class of light-driven chloride pump in bacteria.</title>
        <authorList>
            <person name="Yoshizawa S."/>
            <person name="Kumagai Y."/>
            <person name="Kim H."/>
            <person name="Ogura Y."/>
            <person name="Hayashi T."/>
            <person name="Iwasaki W."/>
            <person name="DeLong E.F."/>
            <person name="Kogure K."/>
        </authorList>
    </citation>
    <scope>NUCLEOTIDE SEQUENCE [LARGE SCALE GENOMIC DNA]</scope>
    <source>
        <strain evidence="2 3">S1-08</strain>
    </source>
</reference>
<evidence type="ECO:0000313" key="3">
    <source>
        <dbReference type="Proteomes" id="UP000031760"/>
    </source>
</evidence>
<proteinExistence type="inferred from homology"/>
<name>W8VVT8_9FLAO</name>
<dbReference type="AlphaFoldDB" id="W8VVT8"/>
<dbReference type="HOGENOM" id="CLU_2288630_0_0_10"/>
<dbReference type="GO" id="GO:0016740">
    <property type="term" value="F:transferase activity"/>
    <property type="evidence" value="ECO:0007669"/>
    <property type="project" value="UniProtKB-KW"/>
</dbReference>
<dbReference type="SUPFAM" id="SSF51161">
    <property type="entry name" value="Trimeric LpxA-like enzymes"/>
    <property type="match status" value="1"/>
</dbReference>
<accession>W8VVT8</accession>
<dbReference type="Proteomes" id="UP000031760">
    <property type="component" value="Chromosome"/>
</dbReference>
<keyword evidence="2" id="KW-0808">Transferase</keyword>
<dbReference type="STRING" id="1454201.NMS_1724"/>
<dbReference type="PANTHER" id="PTHR43300:SF11">
    <property type="entry name" value="ACETYLTRANSFERASE RV3034C-RELATED"/>
    <property type="match status" value="1"/>
</dbReference>
<dbReference type="InterPro" id="IPR011004">
    <property type="entry name" value="Trimer_LpxA-like_sf"/>
</dbReference>
<dbReference type="InterPro" id="IPR001451">
    <property type="entry name" value="Hexapep"/>
</dbReference>
<keyword evidence="3" id="KW-1185">Reference proteome</keyword>
<comment type="similarity">
    <text evidence="1">Belongs to the transferase hexapeptide repeat family.</text>
</comment>
<dbReference type="Pfam" id="PF00132">
    <property type="entry name" value="Hexapep"/>
    <property type="match status" value="1"/>
</dbReference>
<sequence length="101" mass="11335">MVDDGSFDSTEEIFLNFTRADFRLFYHKKPEDRPKGEIVIGNDFWIGANTVILSGVIIVDRVVVEAMSLVGHHVPPSAIVSGNSVKVIGYRFDKEIKNKIK</sequence>
<dbReference type="PANTHER" id="PTHR43300">
    <property type="entry name" value="ACETYLTRANSFERASE"/>
    <property type="match status" value="1"/>
</dbReference>
<evidence type="ECO:0000313" key="2">
    <source>
        <dbReference type="EMBL" id="BAO55733.1"/>
    </source>
</evidence>
<evidence type="ECO:0000256" key="1">
    <source>
        <dbReference type="ARBA" id="ARBA00007274"/>
    </source>
</evidence>
<gene>
    <name evidence="2" type="ORF">NMS_1724</name>
</gene>
<dbReference type="InterPro" id="IPR050179">
    <property type="entry name" value="Trans_hexapeptide_repeat"/>
</dbReference>
<protein>
    <submittedName>
        <fullName evidence="2">Acetyltransferase, CYSE/LACA/LPXA/NODL family</fullName>
    </submittedName>
</protein>
<organism evidence="2 3">
    <name type="scientific">Nonlabens marinus S1-08</name>
    <dbReference type="NCBI Taxonomy" id="1454201"/>
    <lineage>
        <taxon>Bacteria</taxon>
        <taxon>Pseudomonadati</taxon>
        <taxon>Bacteroidota</taxon>
        <taxon>Flavobacteriia</taxon>
        <taxon>Flavobacteriales</taxon>
        <taxon>Flavobacteriaceae</taxon>
        <taxon>Nonlabens</taxon>
    </lineage>
</organism>